<accession>A0AAE3K5F2</accession>
<dbReference type="Gene3D" id="3.40.720.10">
    <property type="entry name" value="Alkaline Phosphatase, subunit A"/>
    <property type="match status" value="2"/>
</dbReference>
<comment type="caution">
    <text evidence="2">The sequence shown here is derived from an EMBL/GenBank/DDBJ whole genome shotgun (WGS) entry which is preliminary data.</text>
</comment>
<name>A0AAE3K5F2_9EURY</name>
<feature type="region of interest" description="Disordered" evidence="1">
    <location>
        <begin position="485"/>
        <end position="521"/>
    </location>
</feature>
<evidence type="ECO:0000313" key="3">
    <source>
        <dbReference type="Proteomes" id="UP001202674"/>
    </source>
</evidence>
<keyword evidence="3" id="KW-1185">Reference proteome</keyword>
<proteinExistence type="predicted"/>
<dbReference type="SUPFAM" id="SSF53649">
    <property type="entry name" value="Alkaline phosphatase-like"/>
    <property type="match status" value="1"/>
</dbReference>
<dbReference type="GO" id="GO:0016787">
    <property type="term" value="F:hydrolase activity"/>
    <property type="evidence" value="ECO:0007669"/>
    <property type="project" value="UniProtKB-ARBA"/>
</dbReference>
<dbReference type="AlphaFoldDB" id="A0AAE3K5F2"/>
<evidence type="ECO:0000256" key="1">
    <source>
        <dbReference type="SAM" id="MobiDB-lite"/>
    </source>
</evidence>
<dbReference type="PANTHER" id="PTHR10151">
    <property type="entry name" value="ECTONUCLEOTIDE PYROPHOSPHATASE/PHOSPHODIESTERASE"/>
    <property type="match status" value="1"/>
</dbReference>
<dbReference type="PANTHER" id="PTHR10151:SF120">
    <property type="entry name" value="BIS(5'-ADENOSYL)-TRIPHOSPHATASE"/>
    <property type="match status" value="1"/>
</dbReference>
<organism evidence="2 3">
    <name type="scientific">Natranaeroarchaeum aerophilus</name>
    <dbReference type="NCBI Taxonomy" id="2917711"/>
    <lineage>
        <taxon>Archaea</taxon>
        <taxon>Methanobacteriati</taxon>
        <taxon>Methanobacteriota</taxon>
        <taxon>Stenosarchaea group</taxon>
        <taxon>Halobacteria</taxon>
        <taxon>Halobacteriales</taxon>
        <taxon>Natronoarchaeaceae</taxon>
        <taxon>Natranaeroarchaeum</taxon>
    </lineage>
</organism>
<dbReference type="InterPro" id="IPR017850">
    <property type="entry name" value="Alkaline_phosphatase_core_sf"/>
</dbReference>
<dbReference type="EMBL" id="JAKRVY010000005">
    <property type="protein sequence ID" value="MCL9814018.1"/>
    <property type="molecule type" value="Genomic_DNA"/>
</dbReference>
<dbReference type="RefSeq" id="WP_250596825.1">
    <property type="nucleotide sequence ID" value="NZ_JAKRVY010000005.1"/>
</dbReference>
<protein>
    <submittedName>
        <fullName evidence="2">Alkaline phosphatase family protein</fullName>
    </submittedName>
</protein>
<sequence>MQPTKAFVLGLDGVPWNLVERWAEDGELEHFATLFEEGASGPLESTTPPQTALAWPSIATGVRADTHGIYDFQTLQDNYTHRMATSADRGGTALWEYLSPAMVGNVPMTYPASEFDGKMVTGMMTPEQNDGFTHPPELRDEIRRSIPEYEIGLKWTEYADEPAALVEDLQANVENRRELMRMLMNTDDWRLFFFVYTAPDRLQHLNWDEDVILEHYRYLDDILGEVIAYTERQNANLFVVSDHGFGPISRVAYPNRLLEREGYLARASDDSGRGVLERLGVTKASVERVLDGVGINQTKLVEVLPDEFTDAVARQVPGDHPLYDVDFDATTAFFHGTSHLYVNRADRFERGTVHPNDVETVKRQLRETFESAVDPETGDRLFDLVDGEDLFPRDDRSPDFIVKGREGYLIQSALSDRLVTETGAMEATHDYEGIFFAGGPSIAANTRVDDATVYDVAPTLLHSIGEPIPEQIDGRVLEEILTIDSPPERQVLEPSTERPSSETDDDFQDVEDRLRGLGYIE</sequence>
<dbReference type="InterPro" id="IPR002591">
    <property type="entry name" value="Phosphodiest/P_Trfase"/>
</dbReference>
<evidence type="ECO:0000313" key="2">
    <source>
        <dbReference type="EMBL" id="MCL9814018.1"/>
    </source>
</evidence>
<gene>
    <name evidence="2" type="ORF">AArcSt11_10175</name>
</gene>
<reference evidence="2 3" key="1">
    <citation type="journal article" date="2022" name="Syst. Appl. Microbiol.">
        <title>Natronocalculus amylovorans gen. nov., sp. nov., and Natranaeroarchaeum aerophilus sp. nov., dominant culturable amylolytic natronoarchaea from hypersaline soda lakes in southwestern Siberia.</title>
        <authorList>
            <person name="Sorokin D.Y."/>
            <person name="Elcheninov A.G."/>
            <person name="Khizhniak T.V."/>
            <person name="Koenen M."/>
            <person name="Bale N.J."/>
            <person name="Damste J.S.S."/>
            <person name="Kublanov I.V."/>
        </authorList>
    </citation>
    <scope>NUCLEOTIDE SEQUENCE [LARGE SCALE GENOMIC DNA]</scope>
    <source>
        <strain evidence="2 3">AArc-St1-1</strain>
    </source>
</reference>
<dbReference type="Proteomes" id="UP001202674">
    <property type="component" value="Unassembled WGS sequence"/>
</dbReference>
<feature type="compositionally biased region" description="Basic and acidic residues" evidence="1">
    <location>
        <begin position="486"/>
        <end position="501"/>
    </location>
</feature>
<dbReference type="Pfam" id="PF01663">
    <property type="entry name" value="Phosphodiest"/>
    <property type="match status" value="1"/>
</dbReference>